<protein>
    <recommendedName>
        <fullName evidence="2">Decapping nuclease</fullName>
        <ecNumber evidence="2">3.6.1.-</ecNumber>
    </recommendedName>
</protein>
<comment type="cofactor">
    <cofactor evidence="2">
        <name>a divalent metal cation</name>
        <dbReference type="ChEBI" id="CHEBI:60240"/>
    </cofactor>
</comment>
<dbReference type="GO" id="GO:0046872">
    <property type="term" value="F:metal ion binding"/>
    <property type="evidence" value="ECO:0007669"/>
    <property type="project" value="UniProtKB-KW"/>
</dbReference>
<comment type="caution">
    <text evidence="4">The sequence shown here is derived from an EMBL/GenBank/DDBJ whole genome shotgun (WGS) entry which is preliminary data.</text>
</comment>
<organism evidence="4 5">
    <name type="scientific">Trapa incisa</name>
    <dbReference type="NCBI Taxonomy" id="236973"/>
    <lineage>
        <taxon>Eukaryota</taxon>
        <taxon>Viridiplantae</taxon>
        <taxon>Streptophyta</taxon>
        <taxon>Embryophyta</taxon>
        <taxon>Tracheophyta</taxon>
        <taxon>Spermatophyta</taxon>
        <taxon>Magnoliopsida</taxon>
        <taxon>eudicotyledons</taxon>
        <taxon>Gunneridae</taxon>
        <taxon>Pentapetalae</taxon>
        <taxon>rosids</taxon>
        <taxon>malvids</taxon>
        <taxon>Myrtales</taxon>
        <taxon>Lythraceae</taxon>
        <taxon>Trapa</taxon>
    </lineage>
</organism>
<keyword evidence="2" id="KW-0540">Nuclease</keyword>
<dbReference type="GO" id="GO:0004518">
    <property type="term" value="F:nuclease activity"/>
    <property type="evidence" value="ECO:0007669"/>
    <property type="project" value="UniProtKB-KW"/>
</dbReference>
<dbReference type="GO" id="GO:0034353">
    <property type="term" value="F:mRNA 5'-diphosphatase activity"/>
    <property type="evidence" value="ECO:0007669"/>
    <property type="project" value="TreeGrafter"/>
</dbReference>
<evidence type="ECO:0000313" key="4">
    <source>
        <dbReference type="EMBL" id="KAK4748516.1"/>
    </source>
</evidence>
<keyword evidence="2" id="KW-0479">Metal-binding</keyword>
<sequence length="112" mass="12858">MSSFEFHCRTGTSNRLSHQWKRDDAGRLVRTERLRTNDITQRVKIKNYWQGGVCLAFADEVLCWLFGTVKEKSQMKTTSVCQVIHSFRASSSPTHARTPPMVCNLNINSSHK</sequence>
<evidence type="ECO:0000256" key="2">
    <source>
        <dbReference type="RuleBase" id="RU367113"/>
    </source>
</evidence>
<keyword evidence="5" id="KW-1185">Reference proteome</keyword>
<dbReference type="GO" id="GO:0110155">
    <property type="term" value="P:NAD-cap decapping"/>
    <property type="evidence" value="ECO:0007669"/>
    <property type="project" value="TreeGrafter"/>
</dbReference>
<name>A0AAN7GPN7_9MYRT</name>
<dbReference type="EC" id="3.6.1.-" evidence="2"/>
<dbReference type="GO" id="GO:0000956">
    <property type="term" value="P:nuclear-transcribed mRNA catabolic process"/>
    <property type="evidence" value="ECO:0007669"/>
    <property type="project" value="TreeGrafter"/>
</dbReference>
<dbReference type="GO" id="GO:0005829">
    <property type="term" value="C:cytosol"/>
    <property type="evidence" value="ECO:0007669"/>
    <property type="project" value="TreeGrafter"/>
</dbReference>
<gene>
    <name evidence="4" type="ORF">SAY87_015102</name>
</gene>
<dbReference type="GO" id="GO:0003723">
    <property type="term" value="F:RNA binding"/>
    <property type="evidence" value="ECO:0007669"/>
    <property type="project" value="UniProtKB-KW"/>
</dbReference>
<keyword evidence="2" id="KW-0547">Nucleotide-binding</keyword>
<feature type="domain" description="RAI1-like" evidence="3">
    <location>
        <begin position="22"/>
        <end position="74"/>
    </location>
</feature>
<evidence type="ECO:0000256" key="1">
    <source>
        <dbReference type="ARBA" id="ARBA00006562"/>
    </source>
</evidence>
<dbReference type="Proteomes" id="UP001345219">
    <property type="component" value="Chromosome 12"/>
</dbReference>
<accession>A0AAN7GPN7</accession>
<dbReference type="AlphaFoldDB" id="A0AAN7GPN7"/>
<dbReference type="PANTHER" id="PTHR12395:SF9">
    <property type="entry name" value="DECAPPING AND EXORIBONUCLEASE PROTEIN"/>
    <property type="match status" value="1"/>
</dbReference>
<dbReference type="GO" id="GO:0005634">
    <property type="term" value="C:nucleus"/>
    <property type="evidence" value="ECO:0007669"/>
    <property type="project" value="UniProtKB-SubCell"/>
</dbReference>
<dbReference type="GO" id="GO:0000166">
    <property type="term" value="F:nucleotide binding"/>
    <property type="evidence" value="ECO:0007669"/>
    <property type="project" value="UniProtKB-KW"/>
</dbReference>
<reference evidence="4 5" key="1">
    <citation type="journal article" date="2023" name="Hortic Res">
        <title>Pangenome of water caltrop reveals structural variations and asymmetric subgenome divergence after allopolyploidization.</title>
        <authorList>
            <person name="Zhang X."/>
            <person name="Chen Y."/>
            <person name="Wang L."/>
            <person name="Yuan Y."/>
            <person name="Fang M."/>
            <person name="Shi L."/>
            <person name="Lu R."/>
            <person name="Comes H.P."/>
            <person name="Ma Y."/>
            <person name="Chen Y."/>
            <person name="Huang G."/>
            <person name="Zhou Y."/>
            <person name="Zheng Z."/>
            <person name="Qiu Y."/>
        </authorList>
    </citation>
    <scope>NUCLEOTIDE SEQUENCE [LARGE SCALE GENOMIC DNA]</scope>
    <source>
        <tissue evidence="4">Roots</tissue>
    </source>
</reference>
<evidence type="ECO:0000259" key="3">
    <source>
        <dbReference type="Pfam" id="PF08652"/>
    </source>
</evidence>
<dbReference type="PANTHER" id="PTHR12395">
    <property type="entry name" value="DOM-3 RELATED"/>
    <property type="match status" value="1"/>
</dbReference>
<keyword evidence="2" id="KW-0378">Hydrolase</keyword>
<dbReference type="InterPro" id="IPR013961">
    <property type="entry name" value="RAI1"/>
</dbReference>
<keyword evidence="2" id="KW-0539">Nucleus</keyword>
<dbReference type="InterPro" id="IPR039039">
    <property type="entry name" value="RAI1-like_fam"/>
</dbReference>
<dbReference type="EMBL" id="JAXIOK010000019">
    <property type="protein sequence ID" value="KAK4748516.1"/>
    <property type="molecule type" value="Genomic_DNA"/>
</dbReference>
<proteinExistence type="inferred from homology"/>
<keyword evidence="2" id="KW-0694">RNA-binding</keyword>
<dbReference type="Pfam" id="PF08652">
    <property type="entry name" value="RAI1"/>
    <property type="match status" value="1"/>
</dbReference>
<evidence type="ECO:0000313" key="5">
    <source>
        <dbReference type="Proteomes" id="UP001345219"/>
    </source>
</evidence>
<comment type="subcellular location">
    <subcellularLocation>
        <location evidence="2">Nucleus</location>
    </subcellularLocation>
</comment>
<comment type="function">
    <text evidence="2">Decapping enzyme for NAD-capped RNAs: specifically hydrolyzes the nicotinamide adenine dinucleotide (NAD) cap from a subset of RNAs by removing the entire NAD moiety from the 5'-end of an NAD-capped RNA.</text>
</comment>
<comment type="similarity">
    <text evidence="1 2">Belongs to the DXO/Dom3Z family.</text>
</comment>